<gene>
    <name evidence="7" type="ORF">TCAL_08316</name>
</gene>
<sequence length="540" mass="58165">MAKSGMKVAVFERRYLVGGAAVTEEIVPGFRFSRASYVLSLLRPQIMSELKLADRGLKVHLRDPSSYTPIREELRTRPGLTSLTLGQSTEMNRMEIGKFSSRDSEAYEKFEDHLGSLVDIINPLLDHAPLDLNKFLQGSLSEKCSSFKELSPLWQAMKAVRKVDLEDIQEMITSPTSKILDVWFESDPLKATLATDACIGAMASPSTPGSGYVLLHHVMGGLNGVRGAWGYPEGGMGSVSNAIGDCAVEAGAQIFTDSPVESIDVTNQSVTGITIQRGGESLKIKAPLVLSNATPKVTFCNLLAKPQDHLPQDVLDRIEGIDYTSPVTKLNFAVNRLPNFEADPNQVPNEALPLHQSTIHLNCENMSLLEDAYASSVSKQSFSALPMIEMTIPSVLDSSLAPPGQHVCLVFSQYTPYDPLPSGWDAKTRDLYANLIVDTIESYAPGFRASIVGYEMLTPPDLESIFGLTGGNIFHGSMSLDQLYLSRPTSSRSMASPGTPIQGLLLAGSGAHPGGGVMGSPGRLAAKTAVEVAGKSWTFA</sequence>
<dbReference type="PANTHER" id="PTHR10668:SF103">
    <property type="entry name" value="PYRIDINE NUCLEOTIDE-DISULFIDE OXIDOREDUCTASE DOMAIN-CONTAINING PROTEIN 2"/>
    <property type="match status" value="1"/>
</dbReference>
<dbReference type="InterPro" id="IPR002937">
    <property type="entry name" value="Amino_oxidase"/>
</dbReference>
<evidence type="ECO:0000256" key="3">
    <source>
        <dbReference type="ARBA" id="ARBA00037217"/>
    </source>
</evidence>
<protein>
    <recommendedName>
        <fullName evidence="5">Pyridine nucleotide-disulfide oxidoreductase domain-containing protein 2</fullName>
    </recommendedName>
</protein>
<organism evidence="7 8">
    <name type="scientific">Tigriopus californicus</name>
    <name type="common">Marine copepod</name>
    <dbReference type="NCBI Taxonomy" id="6832"/>
    <lineage>
        <taxon>Eukaryota</taxon>
        <taxon>Metazoa</taxon>
        <taxon>Ecdysozoa</taxon>
        <taxon>Arthropoda</taxon>
        <taxon>Crustacea</taxon>
        <taxon>Multicrustacea</taxon>
        <taxon>Hexanauplia</taxon>
        <taxon>Copepoda</taxon>
        <taxon>Harpacticoida</taxon>
        <taxon>Harpacticidae</taxon>
        <taxon>Tigriopus</taxon>
    </lineage>
</organism>
<dbReference type="Gene3D" id="3.50.50.60">
    <property type="entry name" value="FAD/NAD(P)-binding domain"/>
    <property type="match status" value="1"/>
</dbReference>
<keyword evidence="8" id="KW-1185">Reference proteome</keyword>
<evidence type="ECO:0000256" key="4">
    <source>
        <dbReference type="ARBA" id="ARBA00038825"/>
    </source>
</evidence>
<name>A0A553P9X2_TIGCA</name>
<evidence type="ECO:0000256" key="1">
    <source>
        <dbReference type="ARBA" id="ARBA00004305"/>
    </source>
</evidence>
<dbReference type="SUPFAM" id="SSF51905">
    <property type="entry name" value="FAD/NAD(P)-binding domain"/>
    <property type="match status" value="1"/>
</dbReference>
<comment type="similarity">
    <text evidence="2">Belongs to the carotenoid/retinoid oxidoreductase family.</text>
</comment>
<evidence type="ECO:0000256" key="5">
    <source>
        <dbReference type="ARBA" id="ARBA00040298"/>
    </source>
</evidence>
<evidence type="ECO:0000313" key="8">
    <source>
        <dbReference type="Proteomes" id="UP000318571"/>
    </source>
</evidence>
<evidence type="ECO:0000313" key="7">
    <source>
        <dbReference type="EMBL" id="TRY74466.1"/>
    </source>
</evidence>
<evidence type="ECO:0000259" key="6">
    <source>
        <dbReference type="Pfam" id="PF01593"/>
    </source>
</evidence>
<comment type="caution">
    <text evidence="7">The sequence shown here is derived from an EMBL/GenBank/DDBJ whole genome shotgun (WGS) entry which is preliminary data.</text>
</comment>
<dbReference type="STRING" id="6832.A0A553P9X2"/>
<comment type="function">
    <text evidence="3">Probable oxidoreductase that may play a role as regulator of mitochondrial function.</text>
</comment>
<accession>A0A553P9X2</accession>
<reference evidence="7 8" key="1">
    <citation type="journal article" date="2018" name="Nat. Ecol. Evol.">
        <title>Genomic signatures of mitonuclear coevolution across populations of Tigriopus californicus.</title>
        <authorList>
            <person name="Barreto F.S."/>
            <person name="Watson E.T."/>
            <person name="Lima T.G."/>
            <person name="Willett C.S."/>
            <person name="Edmands S."/>
            <person name="Li W."/>
            <person name="Burton R.S."/>
        </authorList>
    </citation>
    <scope>NUCLEOTIDE SEQUENCE [LARGE SCALE GENOMIC DNA]</scope>
    <source>
        <strain evidence="7 8">San Diego</strain>
    </source>
</reference>
<dbReference type="Proteomes" id="UP000318571">
    <property type="component" value="Chromosome 2"/>
</dbReference>
<dbReference type="OMA" id="GLYHCGS"/>
<dbReference type="EMBL" id="VCGU01000005">
    <property type="protein sequence ID" value="TRY74466.1"/>
    <property type="molecule type" value="Genomic_DNA"/>
</dbReference>
<evidence type="ECO:0000256" key="2">
    <source>
        <dbReference type="ARBA" id="ARBA00006046"/>
    </source>
</evidence>
<dbReference type="Pfam" id="PF01593">
    <property type="entry name" value="Amino_oxidase"/>
    <property type="match status" value="1"/>
</dbReference>
<dbReference type="AlphaFoldDB" id="A0A553P9X2"/>
<dbReference type="InterPro" id="IPR036188">
    <property type="entry name" value="FAD/NAD-bd_sf"/>
</dbReference>
<comment type="subunit">
    <text evidence="4">Interacts with COX5B; this interaction may contribute to localize PYROXD2 to the inner face of the inner mitochondrial membrane.</text>
</comment>
<dbReference type="PANTHER" id="PTHR10668">
    <property type="entry name" value="PHYTOENE DEHYDROGENASE"/>
    <property type="match status" value="1"/>
</dbReference>
<dbReference type="GO" id="GO:0005759">
    <property type="term" value="C:mitochondrial matrix"/>
    <property type="evidence" value="ECO:0007669"/>
    <property type="project" value="UniProtKB-SubCell"/>
</dbReference>
<feature type="domain" description="Amine oxidase" evidence="6">
    <location>
        <begin position="3"/>
        <end position="517"/>
    </location>
</feature>
<proteinExistence type="inferred from homology"/>
<comment type="subcellular location">
    <subcellularLocation>
        <location evidence="1">Mitochondrion matrix</location>
    </subcellularLocation>
</comment>
<dbReference type="GO" id="GO:0016491">
    <property type="term" value="F:oxidoreductase activity"/>
    <property type="evidence" value="ECO:0007669"/>
    <property type="project" value="InterPro"/>
</dbReference>